<gene>
    <name evidence="1" type="ORF">B1B05_17085</name>
    <name evidence="2" type="ORF">SAMN05443094_1119</name>
</gene>
<accession>A0A1N7C116</accession>
<name>A0A1N7C116_9BACI</name>
<evidence type="ECO:0008006" key="5">
    <source>
        <dbReference type="Google" id="ProtNLM"/>
    </source>
</evidence>
<evidence type="ECO:0000313" key="4">
    <source>
        <dbReference type="Proteomes" id="UP000215545"/>
    </source>
</evidence>
<protein>
    <recommendedName>
        <fullName evidence="5">XRE family transcriptional regulator</fullName>
    </recommendedName>
</protein>
<evidence type="ECO:0000313" key="1">
    <source>
        <dbReference type="EMBL" id="OXS74189.1"/>
    </source>
</evidence>
<evidence type="ECO:0000313" key="3">
    <source>
        <dbReference type="Proteomes" id="UP000186385"/>
    </source>
</evidence>
<dbReference type="EMBL" id="MWSK01000011">
    <property type="protein sequence ID" value="OXS74189.1"/>
    <property type="molecule type" value="Genomic_DNA"/>
</dbReference>
<dbReference type="RefSeq" id="WP_052698439.1">
    <property type="nucleotide sequence ID" value="NZ_FTLX01000011.1"/>
</dbReference>
<keyword evidence="4" id="KW-1185">Reference proteome</keyword>
<reference evidence="1" key="3">
    <citation type="submission" date="2017-03" db="EMBL/GenBank/DDBJ databases">
        <authorList>
            <person name="Dastager S.G."/>
            <person name="Neurgaonkar P.S."/>
            <person name="Dharne M.S."/>
        </authorList>
    </citation>
    <scope>NUCLEOTIDE SEQUENCE</scope>
    <source>
        <strain evidence="1">DSM 25145</strain>
    </source>
</reference>
<dbReference type="Proteomes" id="UP000186385">
    <property type="component" value="Unassembled WGS sequence"/>
</dbReference>
<dbReference type="EMBL" id="FTLX01000011">
    <property type="protein sequence ID" value="SIR57163.1"/>
    <property type="molecule type" value="Genomic_DNA"/>
</dbReference>
<dbReference type="Proteomes" id="UP000215545">
    <property type="component" value="Unassembled WGS sequence"/>
</dbReference>
<sequence>MVDKRTAILASILNTAGITSYGTLKYESFMKIILNSKEKKVKDILREYENEFIDRKASHLLHDFIQEKKLKNVEVIERSNVTKDYFYAIYSGKRMPGRDKTLQLAFGMSLSLKETNLFLKTAGHNELYARNKRDLIIMVCLKDCKTLSETDYILYEIGFDPLTPE</sequence>
<dbReference type="STRING" id="1017273.SAMN05443094_1119"/>
<proteinExistence type="predicted"/>
<organism evidence="2 3">
    <name type="scientific">Domibacillus enclensis</name>
    <dbReference type="NCBI Taxonomy" id="1017273"/>
    <lineage>
        <taxon>Bacteria</taxon>
        <taxon>Bacillati</taxon>
        <taxon>Bacillota</taxon>
        <taxon>Bacilli</taxon>
        <taxon>Bacillales</taxon>
        <taxon>Bacillaceae</taxon>
        <taxon>Domibacillus</taxon>
    </lineage>
</organism>
<dbReference type="AlphaFoldDB" id="A0A1N7C116"/>
<reference evidence="4" key="2">
    <citation type="submission" date="2017-03" db="EMBL/GenBank/DDBJ databases">
        <title>Bacillus sp. V-88(T) DSM27956, whole genome shotgun sequencing project.</title>
        <authorList>
            <person name="Dastager S.G."/>
            <person name="Neurgaonkar P.S."/>
            <person name="Dharne M.S."/>
        </authorList>
    </citation>
    <scope>NUCLEOTIDE SEQUENCE [LARGE SCALE GENOMIC DNA]</scope>
    <source>
        <strain evidence="4">DSM 25145</strain>
    </source>
</reference>
<dbReference type="OrthoDB" id="3233490at2"/>
<evidence type="ECO:0000313" key="2">
    <source>
        <dbReference type="EMBL" id="SIR57163.1"/>
    </source>
</evidence>
<reference evidence="2 3" key="1">
    <citation type="submission" date="2017-01" db="EMBL/GenBank/DDBJ databases">
        <authorList>
            <person name="Mah S.A."/>
            <person name="Swanson W.J."/>
            <person name="Moy G.W."/>
            <person name="Vacquier V.D."/>
        </authorList>
    </citation>
    <scope>NUCLEOTIDE SEQUENCE [LARGE SCALE GENOMIC DNA]</scope>
    <source>
        <strain evidence="2 3">NIO-1016</strain>
    </source>
</reference>